<dbReference type="PANTHER" id="PTHR35174">
    <property type="entry name" value="BLL7171 PROTEIN-RELATED"/>
    <property type="match status" value="1"/>
</dbReference>
<evidence type="ECO:0000256" key="1">
    <source>
        <dbReference type="ARBA" id="ARBA00007689"/>
    </source>
</evidence>
<dbReference type="Gene3D" id="3.30.70.1060">
    <property type="entry name" value="Dimeric alpha+beta barrel"/>
    <property type="match status" value="1"/>
</dbReference>
<dbReference type="SUPFAM" id="SSF54909">
    <property type="entry name" value="Dimeric alpha+beta barrel"/>
    <property type="match status" value="1"/>
</dbReference>
<dbReference type="Pfam" id="PF03795">
    <property type="entry name" value="YCII"/>
    <property type="match status" value="1"/>
</dbReference>
<dbReference type="InterPro" id="IPR005545">
    <property type="entry name" value="YCII"/>
</dbReference>
<accession>A0ABY4YJH4</accession>
<dbReference type="PANTHER" id="PTHR35174:SF3">
    <property type="entry name" value="BLL7171 PROTEIN"/>
    <property type="match status" value="1"/>
</dbReference>
<dbReference type="InterPro" id="IPR011008">
    <property type="entry name" value="Dimeric_a/b-barrel"/>
</dbReference>
<comment type="similarity">
    <text evidence="1">Belongs to the YciI family.</text>
</comment>
<evidence type="ECO:0000313" key="3">
    <source>
        <dbReference type="EMBL" id="USQ76914.1"/>
    </source>
</evidence>
<dbReference type="Proteomes" id="UP001056535">
    <property type="component" value="Chromosome"/>
</dbReference>
<name>A0ABY4YJH4_9MICO</name>
<dbReference type="EMBL" id="CP099490">
    <property type="protein sequence ID" value="USQ76914.1"/>
    <property type="molecule type" value="Genomic_DNA"/>
</dbReference>
<evidence type="ECO:0000259" key="2">
    <source>
        <dbReference type="Pfam" id="PF03795"/>
    </source>
</evidence>
<keyword evidence="4" id="KW-1185">Reference proteome</keyword>
<sequence>MSEYVVLIVGDADRWWSTMSLQEREDGYAEYTRFGEELAQRGHRVTGGAELHSTAVARRVLPGGQTVADGPFAESAEQVGGFYLVETDDLDDLTECAKIIAALGDTVEIRRTVSSEDRAGSMEEVS</sequence>
<dbReference type="RefSeq" id="WP_252621617.1">
    <property type="nucleotide sequence ID" value="NZ_CP099490.1"/>
</dbReference>
<evidence type="ECO:0000313" key="4">
    <source>
        <dbReference type="Proteomes" id="UP001056535"/>
    </source>
</evidence>
<organism evidence="3 4">
    <name type="scientific">Ornithinimicrobium cryptoxanthini</name>
    <dbReference type="NCBI Taxonomy" id="2934161"/>
    <lineage>
        <taxon>Bacteria</taxon>
        <taxon>Bacillati</taxon>
        <taxon>Actinomycetota</taxon>
        <taxon>Actinomycetes</taxon>
        <taxon>Micrococcales</taxon>
        <taxon>Ornithinimicrobiaceae</taxon>
        <taxon>Ornithinimicrobium</taxon>
    </lineage>
</organism>
<gene>
    <name evidence="3" type="ORF">NF557_03025</name>
</gene>
<feature type="domain" description="YCII-related" evidence="2">
    <location>
        <begin position="20"/>
        <end position="99"/>
    </location>
</feature>
<protein>
    <submittedName>
        <fullName evidence="3">YciI family protein</fullName>
    </submittedName>
</protein>
<proteinExistence type="inferred from homology"/>
<reference evidence="3" key="1">
    <citation type="submission" date="2022-06" db="EMBL/GenBank/DDBJ databases">
        <title>Ornithinimicrobium JY.X270.</title>
        <authorList>
            <person name="Huang Y."/>
        </authorList>
    </citation>
    <scope>NUCLEOTIDE SEQUENCE</scope>
    <source>
        <strain evidence="3">JY.X270</strain>
    </source>
</reference>